<dbReference type="RefSeq" id="WP_134114392.1">
    <property type="nucleotide sequence ID" value="NZ_SODF01000001.1"/>
</dbReference>
<evidence type="ECO:0000313" key="2">
    <source>
        <dbReference type="EMBL" id="TDW21388.1"/>
    </source>
</evidence>
<dbReference type="Proteomes" id="UP000295447">
    <property type="component" value="Unassembled WGS sequence"/>
</dbReference>
<reference evidence="2 3" key="1">
    <citation type="submission" date="2019-03" db="EMBL/GenBank/DDBJ databases">
        <title>Genomic Encyclopedia of Type Strains, Phase III (KMG-III): the genomes of soil and plant-associated and newly described type strains.</title>
        <authorList>
            <person name="Whitman W."/>
        </authorList>
    </citation>
    <scope>NUCLEOTIDE SEQUENCE [LARGE SCALE GENOMIC DNA]</scope>
    <source>
        <strain evidence="2 3">VKM Ac-2570</strain>
    </source>
</reference>
<keyword evidence="1" id="KW-0812">Transmembrane</keyword>
<feature type="transmembrane region" description="Helical" evidence="1">
    <location>
        <begin position="109"/>
        <end position="127"/>
    </location>
</feature>
<proteinExistence type="predicted"/>
<comment type="caution">
    <text evidence="2">The sequence shown here is derived from an EMBL/GenBank/DDBJ whole genome shotgun (WGS) entry which is preliminary data.</text>
</comment>
<dbReference type="EMBL" id="SODF01000001">
    <property type="protein sequence ID" value="TDW21388.1"/>
    <property type="molecule type" value="Genomic_DNA"/>
</dbReference>
<dbReference type="Pfam" id="PF09490">
    <property type="entry name" value="CbtA"/>
    <property type="match status" value="1"/>
</dbReference>
<keyword evidence="1" id="KW-1133">Transmembrane helix</keyword>
<evidence type="ECO:0000313" key="3">
    <source>
        <dbReference type="Proteomes" id="UP000295447"/>
    </source>
</evidence>
<protein>
    <submittedName>
        <fullName evidence="2">Putative cobalt transporter subunit CbtA</fullName>
    </submittedName>
</protein>
<dbReference type="OrthoDB" id="6851830at2"/>
<feature type="transmembrane region" description="Helical" evidence="1">
    <location>
        <begin position="240"/>
        <end position="262"/>
    </location>
</feature>
<feature type="transmembrane region" description="Helical" evidence="1">
    <location>
        <begin position="147"/>
        <end position="167"/>
    </location>
</feature>
<gene>
    <name evidence="2" type="ORF">EV650_0211</name>
</gene>
<keyword evidence="3" id="KW-1185">Reference proteome</keyword>
<feature type="transmembrane region" description="Helical" evidence="1">
    <location>
        <begin position="75"/>
        <end position="97"/>
    </location>
</feature>
<feature type="transmembrane region" description="Helical" evidence="1">
    <location>
        <begin position="179"/>
        <end position="198"/>
    </location>
</feature>
<dbReference type="AlphaFoldDB" id="A0A4R7ZWW1"/>
<feature type="transmembrane region" description="Helical" evidence="1">
    <location>
        <begin position="5"/>
        <end position="28"/>
    </location>
</feature>
<keyword evidence="1" id="KW-0472">Membrane</keyword>
<organism evidence="2 3">
    <name type="scientific">Kribbella kalugense</name>
    <dbReference type="NCBI Taxonomy" id="2512221"/>
    <lineage>
        <taxon>Bacteria</taxon>
        <taxon>Bacillati</taxon>
        <taxon>Actinomycetota</taxon>
        <taxon>Actinomycetes</taxon>
        <taxon>Propionibacteriales</taxon>
        <taxon>Kribbellaceae</taxon>
        <taxon>Kribbella</taxon>
    </lineage>
</organism>
<accession>A0A4R7ZWW1</accession>
<name>A0A4R7ZWW1_9ACTN</name>
<dbReference type="InterPro" id="IPR012666">
    <property type="entry name" value="CbtA_put"/>
</dbReference>
<sequence>MEKKLILRGVIAGAVGGLFAFVFARIFAEPQIQAAIDYESARDAAQDALDKAAGLPVEAGGPDIFSRTIQANVGIGAGMILFGVAMGALFAVAYAVCLGRVGNLRPQTLAMLVAAGGFLGIYFVPFLKYPANPPSIGHEDTIHDRGNLYLVLVASSLVLLVLTVVLGKHLKARFGNWNATLISLAAYAVVIGVLMALLPSLGHLAANVQEYGKHATETPLPLTDSTGKIVFPGFDADTLYAFRLYSVAAQVLLWGAIGLLFGPMAERLLQPKRATAQAEAVSGA</sequence>
<evidence type="ECO:0000256" key="1">
    <source>
        <dbReference type="SAM" id="Phobius"/>
    </source>
</evidence>